<name>A0A9X4RQE7_9BACT</name>
<dbReference type="EMBL" id="JAPHEH010000001">
    <property type="protein sequence ID" value="MDG4476197.1"/>
    <property type="molecule type" value="Genomic_DNA"/>
</dbReference>
<reference evidence="6" key="2">
    <citation type="submission" date="2022-10" db="EMBL/GenBank/DDBJ databases">
        <authorList>
            <person name="Aronson H.S."/>
        </authorList>
    </citation>
    <scope>NUCLEOTIDE SEQUENCE</scope>
    <source>
        <strain evidence="6">RS19-109</strain>
    </source>
</reference>
<dbReference type="Proteomes" id="UP001154240">
    <property type="component" value="Unassembled WGS sequence"/>
</dbReference>
<evidence type="ECO:0000313" key="7">
    <source>
        <dbReference type="Proteomes" id="UP001154240"/>
    </source>
</evidence>
<evidence type="ECO:0000313" key="6">
    <source>
        <dbReference type="EMBL" id="MDG4476197.1"/>
    </source>
</evidence>
<dbReference type="GO" id="GO:0006935">
    <property type="term" value="P:chemotaxis"/>
    <property type="evidence" value="ECO:0007669"/>
    <property type="project" value="UniProtKB-KW"/>
</dbReference>
<keyword evidence="4" id="KW-0812">Transmembrane</keyword>
<dbReference type="Gene3D" id="1.10.287.950">
    <property type="entry name" value="Methyl-accepting chemotaxis protein"/>
    <property type="match status" value="1"/>
</dbReference>
<dbReference type="GO" id="GO:0005886">
    <property type="term" value="C:plasma membrane"/>
    <property type="evidence" value="ECO:0007669"/>
    <property type="project" value="TreeGrafter"/>
</dbReference>
<proteinExistence type="inferred from homology"/>
<evidence type="ECO:0000256" key="4">
    <source>
        <dbReference type="SAM" id="Phobius"/>
    </source>
</evidence>
<dbReference type="PANTHER" id="PTHR43531:SF11">
    <property type="entry name" value="METHYL-ACCEPTING CHEMOTAXIS PROTEIN 3"/>
    <property type="match status" value="1"/>
</dbReference>
<keyword evidence="4" id="KW-0472">Membrane</keyword>
<keyword evidence="3" id="KW-0807">Transducer</keyword>
<dbReference type="InterPro" id="IPR004090">
    <property type="entry name" value="Chemotax_Me-accpt_rcpt"/>
</dbReference>
<dbReference type="GO" id="GO:0004888">
    <property type="term" value="F:transmembrane signaling receptor activity"/>
    <property type="evidence" value="ECO:0007669"/>
    <property type="project" value="InterPro"/>
</dbReference>
<dbReference type="InterPro" id="IPR004089">
    <property type="entry name" value="MCPsignal_dom"/>
</dbReference>
<dbReference type="SMART" id="SM00283">
    <property type="entry name" value="MA"/>
    <property type="match status" value="1"/>
</dbReference>
<feature type="transmembrane region" description="Helical" evidence="4">
    <location>
        <begin position="212"/>
        <end position="233"/>
    </location>
</feature>
<keyword evidence="1" id="KW-0145">Chemotaxis</keyword>
<organism evidence="6 7">
    <name type="scientific">Thiovibrio frasassiensis</name>
    <dbReference type="NCBI Taxonomy" id="2984131"/>
    <lineage>
        <taxon>Bacteria</taxon>
        <taxon>Pseudomonadati</taxon>
        <taxon>Thermodesulfobacteriota</taxon>
        <taxon>Desulfobulbia</taxon>
        <taxon>Desulfobulbales</taxon>
        <taxon>Thiovibrionaceae</taxon>
        <taxon>Thiovibrio</taxon>
    </lineage>
</organism>
<dbReference type="Pfam" id="PF00015">
    <property type="entry name" value="MCPsignal"/>
    <property type="match status" value="1"/>
</dbReference>
<gene>
    <name evidence="6" type="ORF">OLX77_08515</name>
</gene>
<dbReference type="PROSITE" id="PS50111">
    <property type="entry name" value="CHEMOTAXIS_TRANSDUC_2"/>
    <property type="match status" value="1"/>
</dbReference>
<dbReference type="SUPFAM" id="SSF58104">
    <property type="entry name" value="Methyl-accepting chemotaxis protein (MCP) signaling domain"/>
    <property type="match status" value="1"/>
</dbReference>
<evidence type="ECO:0000256" key="1">
    <source>
        <dbReference type="ARBA" id="ARBA00022500"/>
    </source>
</evidence>
<feature type="domain" description="Methyl-accepting transducer" evidence="5">
    <location>
        <begin position="251"/>
        <end position="480"/>
    </location>
</feature>
<dbReference type="RefSeq" id="WP_307633167.1">
    <property type="nucleotide sequence ID" value="NZ_JAPHEH010000001.1"/>
</dbReference>
<comment type="caution">
    <text evidence="6">The sequence shown here is derived from an EMBL/GenBank/DDBJ whole genome shotgun (WGS) entry which is preliminary data.</text>
</comment>
<dbReference type="InterPro" id="IPR051310">
    <property type="entry name" value="MCP_chemotaxis"/>
</dbReference>
<dbReference type="AlphaFoldDB" id="A0A9X4RQE7"/>
<evidence type="ECO:0000259" key="5">
    <source>
        <dbReference type="PROSITE" id="PS50111"/>
    </source>
</evidence>
<evidence type="ECO:0000256" key="2">
    <source>
        <dbReference type="ARBA" id="ARBA00029447"/>
    </source>
</evidence>
<feature type="transmembrane region" description="Helical" evidence="4">
    <location>
        <begin position="9"/>
        <end position="30"/>
    </location>
</feature>
<keyword evidence="7" id="KW-1185">Reference proteome</keyword>
<reference evidence="6" key="1">
    <citation type="journal article" date="2022" name="bioRxiv">
        <title>Thiovibrio frasassiensisgen. nov., sp. nov., an autotrophic, elemental sulfur disproportionating bacterium isolated from sulfidic karst sediment, and proposal of Thiovibrionaceae fam. nov.</title>
        <authorList>
            <person name="Aronson H."/>
            <person name="Thomas C."/>
            <person name="Bhattacharyya M."/>
            <person name="Eckstein S."/>
            <person name="Jensen S."/>
            <person name="Barco R."/>
            <person name="Macalady J."/>
            <person name="Amend J."/>
        </authorList>
    </citation>
    <scope>NUCLEOTIDE SEQUENCE</scope>
    <source>
        <strain evidence="6">RS19-109</strain>
    </source>
</reference>
<comment type="similarity">
    <text evidence="2">Belongs to the methyl-accepting chemotaxis (MCP) protein family.</text>
</comment>
<protein>
    <submittedName>
        <fullName evidence="6">Methyl-accepting chemotaxis protein</fullName>
    </submittedName>
</protein>
<dbReference type="GO" id="GO:0007165">
    <property type="term" value="P:signal transduction"/>
    <property type="evidence" value="ECO:0007669"/>
    <property type="project" value="UniProtKB-KW"/>
</dbReference>
<accession>A0A9X4RQE7</accession>
<dbReference type="PANTHER" id="PTHR43531">
    <property type="entry name" value="PROTEIN ICFG"/>
    <property type="match status" value="1"/>
</dbReference>
<dbReference type="PRINTS" id="PR00260">
    <property type="entry name" value="CHEMTRNSDUCR"/>
</dbReference>
<sequence length="523" mass="56778">MRWNLKNKLGFFFVFIMLAAGAGMSVLYMISVSTQEQLISGASQANEDIQISGEDGIDNVLLVRELQASLLNQMLQWKNFLVRGQFQDMRKKYELELEKGDTRISAMLGAAQRAFANDAASLEQIGKIAAEYDGFKRQMGTARGMMEFHDTYSEGIRAADQYTGDKGSEAITMTRALAEQIAKQTGVRTGEAIVAVRTDHNSLFRQAKTRSALVTIGSGLGVLVVLVFILWYLSRKVIQPMMQIKERLQGVVEQVYEESTLLSASSLSLAEGAGRQAAGVEETGASIEQLLGQTQANNESARYAGELSKGMQEVVREGGAQMTRMLQAMQEMEGQSSEVMKIIKNINDIAFQTNLLALNAAVEAARAGEAGAGFGVVADEIRRLAHNVASSAKETGDIIQNNIEKVKQGSILCERLDKAFVEIHQGIAKVDEQVQNIAQASDEQVLGIRQVSAAMGEIDTVSLAASAEAEEAARTAAELKTQAVELRFISGSLITLINGEKEAEEEDGLVDESRQLLPRLVAA</sequence>
<keyword evidence="4" id="KW-1133">Transmembrane helix</keyword>
<evidence type="ECO:0000256" key="3">
    <source>
        <dbReference type="PROSITE-ProRule" id="PRU00284"/>
    </source>
</evidence>